<evidence type="ECO:0000256" key="3">
    <source>
        <dbReference type="ARBA" id="ARBA00022833"/>
    </source>
</evidence>
<dbReference type="AlphaFoldDB" id="A0A8S1MW41"/>
<dbReference type="OrthoDB" id="283972at2759"/>
<evidence type="ECO:0000259" key="6">
    <source>
        <dbReference type="PROSITE" id="PS50081"/>
    </source>
</evidence>
<keyword evidence="2 4" id="KW-0863">Zinc-finger</keyword>
<evidence type="ECO:0000256" key="4">
    <source>
        <dbReference type="PROSITE-ProRule" id="PRU00146"/>
    </source>
</evidence>
<dbReference type="Pfam" id="PF13832">
    <property type="entry name" value="zf-HC5HC2H_2"/>
    <property type="match status" value="1"/>
</dbReference>
<comment type="caution">
    <text evidence="7">The sequence shown here is derived from an EMBL/GenBank/DDBJ whole genome shotgun (WGS) entry which is preliminary data.</text>
</comment>
<dbReference type="PANTHER" id="PTHR13793:SF107">
    <property type="entry name" value="BROMODOMAIN-CONTAINING PROTEIN HOMOLOG"/>
    <property type="match status" value="1"/>
</dbReference>
<dbReference type="PROSITE" id="PS50081">
    <property type="entry name" value="ZF_DAG_PE_2"/>
    <property type="match status" value="1"/>
</dbReference>
<protein>
    <submittedName>
        <fullName evidence="7">Uncharacterized protein</fullName>
    </submittedName>
</protein>
<dbReference type="EMBL" id="CAJJDN010000041">
    <property type="protein sequence ID" value="CAD8081105.1"/>
    <property type="molecule type" value="Genomic_DNA"/>
</dbReference>
<feature type="domain" description="PHD-type" evidence="5">
    <location>
        <begin position="23"/>
        <end position="72"/>
    </location>
</feature>
<dbReference type="InterPro" id="IPR002219">
    <property type="entry name" value="PKC_DAG/PE"/>
</dbReference>
<evidence type="ECO:0000313" key="8">
    <source>
        <dbReference type="Proteomes" id="UP000692954"/>
    </source>
</evidence>
<evidence type="ECO:0000259" key="5">
    <source>
        <dbReference type="PROSITE" id="PS50016"/>
    </source>
</evidence>
<evidence type="ECO:0000256" key="1">
    <source>
        <dbReference type="ARBA" id="ARBA00022723"/>
    </source>
</evidence>
<accession>A0A8S1MW41</accession>
<name>A0A8S1MW41_9CILI</name>
<keyword evidence="8" id="KW-1185">Reference proteome</keyword>
<keyword evidence="1" id="KW-0479">Metal-binding</keyword>
<dbReference type="PANTHER" id="PTHR13793">
    <property type="entry name" value="PHD FINGER PROTEINS"/>
    <property type="match status" value="1"/>
</dbReference>
<feature type="domain" description="Phorbol-ester/DAG-type" evidence="6">
    <location>
        <begin position="11"/>
        <end position="66"/>
    </location>
</feature>
<dbReference type="InterPro" id="IPR050701">
    <property type="entry name" value="Histone_Mod_Regulator"/>
</dbReference>
<dbReference type="GO" id="GO:0008270">
    <property type="term" value="F:zinc ion binding"/>
    <property type="evidence" value="ECO:0007669"/>
    <property type="project" value="UniProtKB-KW"/>
</dbReference>
<dbReference type="SMART" id="SM00249">
    <property type="entry name" value="PHD"/>
    <property type="match status" value="2"/>
</dbReference>
<proteinExistence type="predicted"/>
<dbReference type="CDD" id="cd15492">
    <property type="entry name" value="PHD_BRPF_JADE_like"/>
    <property type="match status" value="1"/>
</dbReference>
<dbReference type="Proteomes" id="UP000692954">
    <property type="component" value="Unassembled WGS sequence"/>
</dbReference>
<dbReference type="InterPro" id="IPR019787">
    <property type="entry name" value="Znf_PHD-finger"/>
</dbReference>
<keyword evidence="3" id="KW-0862">Zinc</keyword>
<dbReference type="Pfam" id="PF13831">
    <property type="entry name" value="PHD_2"/>
    <property type="match status" value="1"/>
</dbReference>
<evidence type="ECO:0000256" key="2">
    <source>
        <dbReference type="ARBA" id="ARBA00022771"/>
    </source>
</evidence>
<gene>
    <name evidence="7" type="ORF">PSON_ATCC_30995.1.T0410235</name>
</gene>
<dbReference type="GO" id="GO:0006357">
    <property type="term" value="P:regulation of transcription by RNA polymerase II"/>
    <property type="evidence" value="ECO:0007669"/>
    <property type="project" value="TreeGrafter"/>
</dbReference>
<organism evidence="7 8">
    <name type="scientific">Paramecium sonneborni</name>
    <dbReference type="NCBI Taxonomy" id="65129"/>
    <lineage>
        <taxon>Eukaryota</taxon>
        <taxon>Sar</taxon>
        <taxon>Alveolata</taxon>
        <taxon>Ciliophora</taxon>
        <taxon>Intramacronucleata</taxon>
        <taxon>Oligohymenophorea</taxon>
        <taxon>Peniculida</taxon>
        <taxon>Parameciidae</taxon>
        <taxon>Paramecium</taxon>
    </lineage>
</organism>
<reference evidence="7" key="1">
    <citation type="submission" date="2021-01" db="EMBL/GenBank/DDBJ databases">
        <authorList>
            <consortium name="Genoscope - CEA"/>
            <person name="William W."/>
        </authorList>
    </citation>
    <scope>NUCLEOTIDE SEQUENCE</scope>
</reference>
<dbReference type="InterPro" id="IPR001965">
    <property type="entry name" value="Znf_PHD"/>
</dbReference>
<dbReference type="PROSITE" id="PS50016">
    <property type="entry name" value="ZF_PHD_2"/>
    <property type="match status" value="1"/>
</dbReference>
<sequence>MDDSKSEKQYAHKMNIDHIKDENIFCLICDEQDYTDQNQIVFCDGCDVTVHQECYHVVNLGVKWYCQKCLAINENSDQEINCYFCPEKYQILENIQINEQQQWAHSSCLRWNPFLIQNKESHNLYKCDVNIQTGLKCRYCLKSDGFQLECQYQECQEAFHIGCLKVNGGIMNKESMECLFNYMKPYLKIQDQRLLSCVEHVDQMLEKLNENDRNVIEQKFLQLRRDRLNQYYIYNRNNRQTEDNKNDTKSRKQQRNYEDILFDEVVQLKQLKQAKIPIKDKKVKLQFKEYMTRKLNEQLHKLRDEFMKKNHNDLNADEDTYIQIDTQLSKKLFDKLVDINNLEEFDKYLVSYFIFNNMIRKPNNPEIYIREDNSSLTYWKKILDELGIKNGEQFSKFLNALRLKKMNIVSRNNEKLQYEQDLQQQFEIQNNELIE</sequence>
<evidence type="ECO:0000313" key="7">
    <source>
        <dbReference type="EMBL" id="CAD8081105.1"/>
    </source>
</evidence>